<evidence type="ECO:0000313" key="1">
    <source>
        <dbReference type="EMBL" id="CEL54046.1"/>
    </source>
</evidence>
<dbReference type="AlphaFoldDB" id="A0A0B7F7L6"/>
<name>A0A0B7F7L6_THACB</name>
<accession>A0A0B7F7L6</accession>
<dbReference type="OrthoDB" id="20524at2759"/>
<dbReference type="EMBL" id="LN679114">
    <property type="protein sequence ID" value="CEL54046.1"/>
    <property type="molecule type" value="Genomic_DNA"/>
</dbReference>
<evidence type="ECO:0000313" key="2">
    <source>
        <dbReference type="Proteomes" id="UP000059188"/>
    </source>
</evidence>
<reference evidence="1 2" key="1">
    <citation type="submission" date="2014-11" db="EMBL/GenBank/DDBJ databases">
        <authorList>
            <person name="Wibberg Daniel"/>
        </authorList>
    </citation>
    <scope>NUCLEOTIDE SEQUENCE [LARGE SCALE GENOMIC DNA]</scope>
    <source>
        <strain evidence="1">Rhizoctonia solani AG1-IB 7/3/14</strain>
    </source>
</reference>
<dbReference type="Proteomes" id="UP000059188">
    <property type="component" value="Unassembled WGS sequence"/>
</dbReference>
<sequence>MRGYLNKRIIKLIDSQAIGREGRYLMMMELGEIDLARPLAEKQGTRLQPHWIAIYWQQQPLPISNDYYLVLVLRLFIDGPSTFAIPTKQLCCHFV</sequence>
<organism evidence="1 2">
    <name type="scientific">Thanatephorus cucumeris (strain AG1-IB / isolate 7/3/14)</name>
    <name type="common">Lettuce bottom rot fungus</name>
    <name type="synonym">Rhizoctonia solani</name>
    <dbReference type="NCBI Taxonomy" id="1108050"/>
    <lineage>
        <taxon>Eukaryota</taxon>
        <taxon>Fungi</taxon>
        <taxon>Dikarya</taxon>
        <taxon>Basidiomycota</taxon>
        <taxon>Agaricomycotina</taxon>
        <taxon>Agaricomycetes</taxon>
        <taxon>Cantharellales</taxon>
        <taxon>Ceratobasidiaceae</taxon>
        <taxon>Rhizoctonia</taxon>
        <taxon>Rhizoctonia solani AG-1</taxon>
    </lineage>
</organism>
<keyword evidence="2" id="KW-1185">Reference proteome</keyword>
<protein>
    <submittedName>
        <fullName evidence="1">Uncharacterized protein</fullName>
    </submittedName>
</protein>
<dbReference type="STRING" id="1108050.A0A0B7F7L6"/>
<proteinExistence type="predicted"/>
<gene>
    <name evidence="1" type="ORF">RSOLAG1IB_06755</name>
</gene>